<gene>
    <name evidence="2" type="ORF">L195_g021045</name>
</gene>
<organism evidence="2 3">
    <name type="scientific">Trifolium pratense</name>
    <name type="common">Red clover</name>
    <dbReference type="NCBI Taxonomy" id="57577"/>
    <lineage>
        <taxon>Eukaryota</taxon>
        <taxon>Viridiplantae</taxon>
        <taxon>Streptophyta</taxon>
        <taxon>Embryophyta</taxon>
        <taxon>Tracheophyta</taxon>
        <taxon>Spermatophyta</taxon>
        <taxon>Magnoliopsida</taxon>
        <taxon>eudicotyledons</taxon>
        <taxon>Gunneridae</taxon>
        <taxon>Pentapetalae</taxon>
        <taxon>rosids</taxon>
        <taxon>fabids</taxon>
        <taxon>Fabales</taxon>
        <taxon>Fabaceae</taxon>
        <taxon>Papilionoideae</taxon>
        <taxon>50 kb inversion clade</taxon>
        <taxon>NPAAA clade</taxon>
        <taxon>Hologalegina</taxon>
        <taxon>IRL clade</taxon>
        <taxon>Trifolieae</taxon>
        <taxon>Trifolium</taxon>
    </lineage>
</organism>
<feature type="compositionally biased region" description="Acidic residues" evidence="1">
    <location>
        <begin position="34"/>
        <end position="48"/>
    </location>
</feature>
<feature type="region of interest" description="Disordered" evidence="1">
    <location>
        <begin position="30"/>
        <end position="77"/>
    </location>
</feature>
<protein>
    <submittedName>
        <fullName evidence="2">Uncharacterized protein</fullName>
    </submittedName>
</protein>
<dbReference type="PANTHER" id="PTHR34572">
    <property type="entry name" value="GOLGIN FAMILY A PROTEIN"/>
    <property type="match status" value="1"/>
</dbReference>
<dbReference type="Proteomes" id="UP000236291">
    <property type="component" value="Unassembled WGS sequence"/>
</dbReference>
<proteinExistence type="predicted"/>
<accession>A0A2K3N422</accession>
<sequence length="93" mass="10274">MMIDELNPAPTRGPSPTVLHSSVAVLEEQKNEATEVDEVAEKVEDEPNPVEADSSAAEPTSKNETLDEKPDINDVPMEESELILYRMLTTHID</sequence>
<comment type="caution">
    <text evidence="2">The sequence shown here is derived from an EMBL/GenBank/DDBJ whole genome shotgun (WGS) entry which is preliminary data.</text>
</comment>
<evidence type="ECO:0000256" key="1">
    <source>
        <dbReference type="SAM" id="MobiDB-lite"/>
    </source>
</evidence>
<dbReference type="AlphaFoldDB" id="A0A2K3N422"/>
<reference evidence="2 3" key="2">
    <citation type="journal article" date="2017" name="Front. Plant Sci.">
        <title>Gene Classification and Mining of Molecular Markers Useful in Red Clover (Trifolium pratense) Breeding.</title>
        <authorList>
            <person name="Istvanek J."/>
            <person name="Dluhosova J."/>
            <person name="Dluhos P."/>
            <person name="Patkova L."/>
            <person name="Nedelnik J."/>
            <person name="Repkova J."/>
        </authorList>
    </citation>
    <scope>NUCLEOTIDE SEQUENCE [LARGE SCALE GENOMIC DNA]</scope>
    <source>
        <strain evidence="3">cv. Tatra</strain>
        <tissue evidence="2">Young leaves</tissue>
    </source>
</reference>
<name>A0A2K3N422_TRIPR</name>
<dbReference type="PANTHER" id="PTHR34572:SF1">
    <property type="entry name" value="GOLGIN FAMILY A PROTEIN"/>
    <property type="match status" value="1"/>
</dbReference>
<reference evidence="2 3" key="1">
    <citation type="journal article" date="2014" name="Am. J. Bot.">
        <title>Genome assembly and annotation for red clover (Trifolium pratense; Fabaceae).</title>
        <authorList>
            <person name="Istvanek J."/>
            <person name="Jaros M."/>
            <person name="Krenek A."/>
            <person name="Repkova J."/>
        </authorList>
    </citation>
    <scope>NUCLEOTIDE SEQUENCE [LARGE SCALE GENOMIC DNA]</scope>
    <source>
        <strain evidence="3">cv. Tatra</strain>
        <tissue evidence="2">Young leaves</tissue>
    </source>
</reference>
<evidence type="ECO:0000313" key="2">
    <source>
        <dbReference type="EMBL" id="PNX97811.1"/>
    </source>
</evidence>
<evidence type="ECO:0000313" key="3">
    <source>
        <dbReference type="Proteomes" id="UP000236291"/>
    </source>
</evidence>
<dbReference type="EMBL" id="ASHM01015972">
    <property type="protein sequence ID" value="PNX97811.1"/>
    <property type="molecule type" value="Genomic_DNA"/>
</dbReference>